<dbReference type="PRINTS" id="PR01217">
    <property type="entry name" value="PRICHEXTENSN"/>
</dbReference>
<evidence type="ECO:0000313" key="5">
    <source>
        <dbReference type="Proteomes" id="UP000799779"/>
    </source>
</evidence>
<keyword evidence="2" id="KW-0472">Membrane</keyword>
<keyword evidence="2" id="KW-0812">Transmembrane</keyword>
<feature type="compositionally biased region" description="Pro residues" evidence="1">
    <location>
        <begin position="523"/>
        <end position="551"/>
    </location>
</feature>
<dbReference type="OrthoDB" id="3944128at2759"/>
<feature type="compositionally biased region" description="Pro residues" evidence="1">
    <location>
        <begin position="423"/>
        <end position="513"/>
    </location>
</feature>
<dbReference type="PANTHER" id="PTHR45725">
    <property type="entry name" value="FORMIN HOMOLOGY 2 FAMILY MEMBER"/>
    <property type="match status" value="1"/>
</dbReference>
<name>A0A6A5WQS7_9PLEO</name>
<protein>
    <recommendedName>
        <fullName evidence="6">Lytic polysaccharide monooxygenase</fullName>
    </recommendedName>
</protein>
<feature type="signal peptide" evidence="3">
    <location>
        <begin position="1"/>
        <end position="24"/>
    </location>
</feature>
<evidence type="ECO:0000256" key="3">
    <source>
        <dbReference type="SAM" id="SignalP"/>
    </source>
</evidence>
<dbReference type="PANTHER" id="PTHR45725:SF1">
    <property type="entry name" value="DISHEVELLED ASSOCIATED ACTIVATOR OF MORPHOGENESIS, ISOFORM D"/>
    <property type="match status" value="1"/>
</dbReference>
<keyword evidence="5" id="KW-1185">Reference proteome</keyword>
<organism evidence="4 5">
    <name type="scientific">Amniculicola lignicola CBS 123094</name>
    <dbReference type="NCBI Taxonomy" id="1392246"/>
    <lineage>
        <taxon>Eukaryota</taxon>
        <taxon>Fungi</taxon>
        <taxon>Dikarya</taxon>
        <taxon>Ascomycota</taxon>
        <taxon>Pezizomycotina</taxon>
        <taxon>Dothideomycetes</taxon>
        <taxon>Pleosporomycetidae</taxon>
        <taxon>Pleosporales</taxon>
        <taxon>Amniculicolaceae</taxon>
        <taxon>Amniculicola</taxon>
    </lineage>
</organism>
<sequence>MVSTMGAVRLVSFSLVFLSSFTYGHYVPRGDYGVVARQDVSNSSQALGLAAVTSSPSSSPTITTSSDTATITSSATLSTSSDNGTCLTSYPAGYPITYATYADLCRAAQADVDSNWEMYAEKCLRDYCDTSLQLEISKWTTRDLPLTTTTRLYFSGAYGSGSESTVIVTQSYWTETQIYTNFPARMAKIVPPCCGQCTIKAQTVHLFFWASDVAGPTPTVTGLPASATGVVSQLTGDGSYVDDSGFTFISPSVYIGFTSVGATDRCGDVGTKIINSTVGFDPSELSTVRVATVATSCLISDSPTYTYTSEIFTTPDPVLLTFADVAQDCSTIEGYYYFTENTWYADAGDPCHPVIALPTRVRELQPEWNDCVEDANGGFYDPPTTLKQGFVLVPSTAAPGGGGTTPAPSTTPPALPDTTPSSTPDPEPPASSDPPVDPPSSDPPTPPASDPPNPPASDPPTPPASDPPNPPASNPPNPPASNPPNPPASNPPNPPADPPASNPPGDQPPPPAPGGSSTTVVITPPPPQPTNGNPGNPPANPPPVITLPPANPGGNPGPVVTLTPIADPNNPSQSVVIIGSQTLTPGSSITIGGTTSTLPNGETTVISGTQVTLDPGATQVVVGSSTFTIPTVPESTAPLEITLDGTTLTANSNTQFVLGPGTTLSVGGPALTIDGTTYQLTTNEQGSTVLIAGTSGASSAATVSATTTPDSFATGTGGVAPTETEIVFPGAASGMAIPMAGLLGVVFGGLLLWI</sequence>
<keyword evidence="3" id="KW-0732">Signal</keyword>
<evidence type="ECO:0000256" key="2">
    <source>
        <dbReference type="SAM" id="Phobius"/>
    </source>
</evidence>
<dbReference type="AlphaFoldDB" id="A0A6A5WQS7"/>
<evidence type="ECO:0000313" key="4">
    <source>
        <dbReference type="EMBL" id="KAF2004220.1"/>
    </source>
</evidence>
<gene>
    <name evidence="4" type="ORF">P154DRAFT_560714</name>
</gene>
<proteinExistence type="predicted"/>
<reference evidence="4" key="1">
    <citation type="journal article" date="2020" name="Stud. Mycol.">
        <title>101 Dothideomycetes genomes: a test case for predicting lifestyles and emergence of pathogens.</title>
        <authorList>
            <person name="Haridas S."/>
            <person name="Albert R."/>
            <person name="Binder M."/>
            <person name="Bloem J."/>
            <person name="Labutti K."/>
            <person name="Salamov A."/>
            <person name="Andreopoulos B."/>
            <person name="Baker S."/>
            <person name="Barry K."/>
            <person name="Bills G."/>
            <person name="Bluhm B."/>
            <person name="Cannon C."/>
            <person name="Castanera R."/>
            <person name="Culley D."/>
            <person name="Daum C."/>
            <person name="Ezra D."/>
            <person name="Gonzalez J."/>
            <person name="Henrissat B."/>
            <person name="Kuo A."/>
            <person name="Liang C."/>
            <person name="Lipzen A."/>
            <person name="Lutzoni F."/>
            <person name="Magnuson J."/>
            <person name="Mondo S."/>
            <person name="Nolan M."/>
            <person name="Ohm R."/>
            <person name="Pangilinan J."/>
            <person name="Park H.-J."/>
            <person name="Ramirez L."/>
            <person name="Alfaro M."/>
            <person name="Sun H."/>
            <person name="Tritt A."/>
            <person name="Yoshinaga Y."/>
            <person name="Zwiers L.-H."/>
            <person name="Turgeon B."/>
            <person name="Goodwin S."/>
            <person name="Spatafora J."/>
            <person name="Crous P."/>
            <person name="Grigoriev I."/>
        </authorList>
    </citation>
    <scope>NUCLEOTIDE SEQUENCE</scope>
    <source>
        <strain evidence="4">CBS 123094</strain>
    </source>
</reference>
<evidence type="ECO:0008006" key="6">
    <source>
        <dbReference type="Google" id="ProtNLM"/>
    </source>
</evidence>
<accession>A0A6A5WQS7</accession>
<dbReference type="EMBL" id="ML977568">
    <property type="protein sequence ID" value="KAF2004220.1"/>
    <property type="molecule type" value="Genomic_DNA"/>
</dbReference>
<feature type="region of interest" description="Disordered" evidence="1">
    <location>
        <begin position="393"/>
        <end position="567"/>
    </location>
</feature>
<feature type="transmembrane region" description="Helical" evidence="2">
    <location>
        <begin position="731"/>
        <end position="753"/>
    </location>
</feature>
<dbReference type="Proteomes" id="UP000799779">
    <property type="component" value="Unassembled WGS sequence"/>
</dbReference>
<keyword evidence="2" id="KW-1133">Transmembrane helix</keyword>
<feature type="chain" id="PRO_5025634526" description="Lytic polysaccharide monooxygenase" evidence="3">
    <location>
        <begin position="25"/>
        <end position="754"/>
    </location>
</feature>
<dbReference type="InterPro" id="IPR051425">
    <property type="entry name" value="Formin_Homology"/>
</dbReference>
<evidence type="ECO:0000256" key="1">
    <source>
        <dbReference type="SAM" id="MobiDB-lite"/>
    </source>
</evidence>